<dbReference type="EMBL" id="JYIT01000065">
    <property type="protein sequence ID" value="KJL26342.1"/>
    <property type="molecule type" value="Genomic_DNA"/>
</dbReference>
<dbReference type="InterPro" id="IPR032710">
    <property type="entry name" value="NTF2-like_dom_sf"/>
</dbReference>
<dbReference type="SUPFAM" id="SSF54427">
    <property type="entry name" value="NTF2-like"/>
    <property type="match status" value="1"/>
</dbReference>
<dbReference type="AlphaFoldDB" id="A0A0F0KZM5"/>
<dbReference type="PATRIC" id="fig|582680.7.peg.1096"/>
<organism evidence="1 2">
    <name type="scientific">Microbacterium azadirachtae</name>
    <dbReference type="NCBI Taxonomy" id="582680"/>
    <lineage>
        <taxon>Bacteria</taxon>
        <taxon>Bacillati</taxon>
        <taxon>Actinomycetota</taxon>
        <taxon>Actinomycetes</taxon>
        <taxon>Micrococcales</taxon>
        <taxon>Microbacteriaceae</taxon>
        <taxon>Microbacterium</taxon>
    </lineage>
</organism>
<evidence type="ECO:0000313" key="1">
    <source>
        <dbReference type="EMBL" id="KJL26342.1"/>
    </source>
</evidence>
<protein>
    <recommendedName>
        <fullName evidence="3">SnoaL-like domain protein</fullName>
    </recommendedName>
</protein>
<keyword evidence="2" id="KW-1185">Reference proteome</keyword>
<name>A0A0F0KZM5_9MICO</name>
<accession>A0A0F0KZM5</accession>
<sequence>MTEVQNTTVKNALDRLAALDEEGFLDAFSPSGFVDDWGSIYRGRAEIDAWSSRELIGARGVLAITRVDEGATAPESGQELVVVTGDWRSSFANGPSRFEFLVVDGVISSMTIRAA</sequence>
<dbReference type="RefSeq" id="WP_045249784.1">
    <property type="nucleotide sequence ID" value="NZ_CP099706.1"/>
</dbReference>
<comment type="caution">
    <text evidence="1">The sequence shown here is derived from an EMBL/GenBank/DDBJ whole genome shotgun (WGS) entry which is preliminary data.</text>
</comment>
<evidence type="ECO:0008006" key="3">
    <source>
        <dbReference type="Google" id="ProtNLM"/>
    </source>
</evidence>
<dbReference type="Gene3D" id="3.10.450.50">
    <property type="match status" value="1"/>
</dbReference>
<dbReference type="Proteomes" id="UP000033448">
    <property type="component" value="Unassembled WGS sequence"/>
</dbReference>
<dbReference type="OrthoDB" id="8080938at2"/>
<proteinExistence type="predicted"/>
<evidence type="ECO:0000313" key="2">
    <source>
        <dbReference type="Proteomes" id="UP000033448"/>
    </source>
</evidence>
<gene>
    <name evidence="1" type="ORF">RL72_01058</name>
</gene>
<reference evidence="1 2" key="1">
    <citation type="submission" date="2015-02" db="EMBL/GenBank/DDBJ databases">
        <title>Draft genome sequences of ten Microbacterium spp. with emphasis on heavy metal contaminated environments.</title>
        <authorList>
            <person name="Corretto E."/>
        </authorList>
    </citation>
    <scope>NUCLEOTIDE SEQUENCE [LARGE SCALE GENOMIC DNA]</scope>
    <source>
        <strain evidence="1 2">DSM 23848</strain>
    </source>
</reference>